<feature type="region of interest" description="Disordered" evidence="1">
    <location>
        <begin position="74"/>
        <end position="105"/>
    </location>
</feature>
<proteinExistence type="predicted"/>
<gene>
    <name evidence="2" type="ORF">TCM_045336</name>
</gene>
<dbReference type="InParanoid" id="A0A061FT62"/>
<reference evidence="2 3" key="1">
    <citation type="journal article" date="2013" name="Genome Biol.">
        <title>The genome sequence of the most widely cultivated cacao type and its use to identify candidate genes regulating pod color.</title>
        <authorList>
            <person name="Motamayor J.C."/>
            <person name="Mockaitis K."/>
            <person name="Schmutz J."/>
            <person name="Haiminen N."/>
            <person name="Iii D.L."/>
            <person name="Cornejo O."/>
            <person name="Findley S.D."/>
            <person name="Zheng P."/>
            <person name="Utro F."/>
            <person name="Royaert S."/>
            <person name="Saski C."/>
            <person name="Jenkins J."/>
            <person name="Podicheti R."/>
            <person name="Zhao M."/>
            <person name="Scheffler B.E."/>
            <person name="Stack J.C."/>
            <person name="Feltus F.A."/>
            <person name="Mustiga G.M."/>
            <person name="Amores F."/>
            <person name="Phillips W."/>
            <person name="Marelli J.P."/>
            <person name="May G.D."/>
            <person name="Shapiro H."/>
            <person name="Ma J."/>
            <person name="Bustamante C.D."/>
            <person name="Schnell R.J."/>
            <person name="Main D."/>
            <person name="Gilbert D."/>
            <person name="Parida L."/>
            <person name="Kuhn D.N."/>
        </authorList>
    </citation>
    <scope>NUCLEOTIDE SEQUENCE [LARGE SCALE GENOMIC DNA]</scope>
    <source>
        <strain evidence="3">cv. Matina 1-6</strain>
    </source>
</reference>
<organism evidence="2 3">
    <name type="scientific">Theobroma cacao</name>
    <name type="common">Cacao</name>
    <name type="synonym">Cocoa</name>
    <dbReference type="NCBI Taxonomy" id="3641"/>
    <lineage>
        <taxon>Eukaryota</taxon>
        <taxon>Viridiplantae</taxon>
        <taxon>Streptophyta</taxon>
        <taxon>Embryophyta</taxon>
        <taxon>Tracheophyta</taxon>
        <taxon>Spermatophyta</taxon>
        <taxon>Magnoliopsida</taxon>
        <taxon>eudicotyledons</taxon>
        <taxon>Gunneridae</taxon>
        <taxon>Pentapetalae</taxon>
        <taxon>rosids</taxon>
        <taxon>malvids</taxon>
        <taxon>Malvales</taxon>
        <taxon>Malvaceae</taxon>
        <taxon>Byttnerioideae</taxon>
        <taxon>Theobroma</taxon>
    </lineage>
</organism>
<dbReference type="HOGENOM" id="CLU_1716528_0_0_1"/>
<dbReference type="Proteomes" id="UP000026915">
    <property type="component" value="Chromosome 10"/>
</dbReference>
<dbReference type="AlphaFoldDB" id="A0A061FT62"/>
<name>A0A061FT62_THECC</name>
<evidence type="ECO:0000313" key="2">
    <source>
        <dbReference type="EMBL" id="EOY19932.1"/>
    </source>
</evidence>
<dbReference type="Gramene" id="EOY19932">
    <property type="protein sequence ID" value="EOY19932"/>
    <property type="gene ID" value="TCM_045336"/>
</dbReference>
<evidence type="ECO:0000313" key="3">
    <source>
        <dbReference type="Proteomes" id="UP000026915"/>
    </source>
</evidence>
<keyword evidence="3" id="KW-1185">Reference proteome</keyword>
<evidence type="ECO:0000256" key="1">
    <source>
        <dbReference type="SAM" id="MobiDB-lite"/>
    </source>
</evidence>
<dbReference type="EMBL" id="CM001888">
    <property type="protein sequence ID" value="EOY19932.1"/>
    <property type="molecule type" value="Genomic_DNA"/>
</dbReference>
<sequence length="153" mass="16709">MDVAAPIFDADNVPTIGRLEIERAELHITKLAQLLALHDNCRDVIFQGANMAFQAILPVRHLTIEEKNGQNILVPRRGGLQEERPARGHARGRGGRDDGDGGIPIMDRDLGVDVYRDIGVGVGTGVDGDKDGARDGGGVRDEDETPRRKRERL</sequence>
<feature type="compositionally biased region" description="Basic and acidic residues" evidence="1">
    <location>
        <begin position="127"/>
        <end position="140"/>
    </location>
</feature>
<accession>A0A061FT62</accession>
<feature type="region of interest" description="Disordered" evidence="1">
    <location>
        <begin position="121"/>
        <end position="153"/>
    </location>
</feature>
<protein>
    <submittedName>
        <fullName evidence="2">Uncharacterized protein</fullName>
    </submittedName>
</protein>